<comment type="subcellular location">
    <subcellularLocation>
        <location evidence="1">Membrane</location>
        <topology evidence="1">Single-pass membrane protein</topology>
    </subcellularLocation>
</comment>
<feature type="compositionally biased region" description="Basic and acidic residues" evidence="5">
    <location>
        <begin position="30"/>
        <end position="40"/>
    </location>
</feature>
<dbReference type="PANTHER" id="PTHR15549">
    <property type="entry name" value="PAIRED IMMUNOGLOBULIN-LIKE TYPE 2 RECEPTOR"/>
    <property type="match status" value="1"/>
</dbReference>
<organism evidence="8">
    <name type="scientific">Laccaria bicolor (strain S238N-H82 / ATCC MYA-4686)</name>
    <name type="common">Bicoloured deceiver</name>
    <name type="synonym">Laccaria laccata var. bicolor</name>
    <dbReference type="NCBI Taxonomy" id="486041"/>
    <lineage>
        <taxon>Eukaryota</taxon>
        <taxon>Fungi</taxon>
        <taxon>Dikarya</taxon>
        <taxon>Basidiomycota</taxon>
        <taxon>Agaricomycotina</taxon>
        <taxon>Agaricomycetes</taxon>
        <taxon>Agaricomycetidae</taxon>
        <taxon>Agaricales</taxon>
        <taxon>Agaricineae</taxon>
        <taxon>Hydnangiaceae</taxon>
        <taxon>Laccaria</taxon>
    </lineage>
</organism>
<dbReference type="InterPro" id="IPR051694">
    <property type="entry name" value="Immunoregulatory_rcpt-like"/>
</dbReference>
<feature type="region of interest" description="Disordered" evidence="5">
    <location>
        <begin position="418"/>
        <end position="487"/>
    </location>
</feature>
<sequence length="1216" mass="130057">MTAAQIHRRAANLIKKRYQSKFPDTSNPALERRKPPKEWLTRQPPSFSDIFGTAATDVVFPGIGTNTQTATSPTTTSTTTSTSSTPTSSSGTSTSTTTVTTTTSSSTSTTPTTTKSKPVKTAPYTPPVTTSVTRTTAEAAVTSSAAAVAQTGASSSGAIAGGIIAAILAIAGIIFAILFIRRQRKRQAEENAFDAKEFRRSAMLMSDPPTHEDTIARGYNPRPPSMIERHMTSPASTFGAQYPTQAPVAGAYAYAGEEYPSYNPNTQYASFAPGQVVNYNAPPKPLPNPFATPTKAQFGPIPSPIAGPGQYEQQVYSDQGSLTRQLSSGSTATYPVLTRQSSLTDPHPHQENAPPVPVSEGTIPDNDDYVDLSRSSVSPYQAAQYAEISRRLKTEVPNGLTTPEAAQSQFGLAAAAVNRDLPPLPPPKEDNEHQSPFADPNSTPSTPTFRVSNTSYNQQQLEQQQRSEPQQQQHEQGETRPISAAESDLSQEVDFPADLEFPVPPSPVHTISSRYRIDSTPPMLPEILVESRVSVSAYEFAPPPHHGHGDTSNLGLSPLGSGFPSPGFMPRFPATPSPLASSFGVATPTQEKGFDQERVASPPIVKQEKQKINGSGLKRSNTVYSMYDAEDAHSGWDVIDSPTLTLLVQITCVGLCALFEYNTMLFYHADRSNSRLILAHVYVVASASCLQRPTAYSQATTSNSVDAGLPLLLLRAFGVVERLTFANVFAVAQIQCSELFCGAALVRWSLPRICNPDRLVGHADKGIEYTGNWTTNDGTKYDTQGNFGATYKGLHGATGVANFSYVFNGAQGRIMGTNNIKNSSGVLDPVWECFIDGVSIGVGNATIFPYIENNWQLCNWYTLTPGQHTITVNVNSRSQAFFFDRFEFLPSGQVDGAGILVNKLDPDLRYNSSWQILGTISQMTQKTGATVFFPFVGTGLSWYGTTPTELSHQETTATYSVDNGSPVTFSVPGLQKADSSTQYNRKLFEIPSLSAGSHNLTVNLTQGGNVSPLTLNYLMIEGGSTAYLGTVSSASSGAATSTSTGVNSPGHSKSTTPVGAIVGGVLGAIALVLLSVLGIFWYRRRRQQGPLVVFQTHEVQPFVVSEDQHPNSSSPTQQSSFVTSTSKNASPSAATRDYYPPGAVGKQAMARQTLAPTLASNPHQIPSAATTTNSASETSGFAGDSSSRVVIHQDSGIRLPQQGPDLMEYPPIYTAG</sequence>
<feature type="compositionally biased region" description="Low complexity" evidence="5">
    <location>
        <begin position="1167"/>
        <end position="1179"/>
    </location>
</feature>
<evidence type="ECO:0000313" key="8">
    <source>
        <dbReference type="Proteomes" id="UP000001194"/>
    </source>
</evidence>
<dbReference type="OrthoDB" id="3263296at2759"/>
<dbReference type="EMBL" id="DS547092">
    <property type="protein sequence ID" value="EDR14454.1"/>
    <property type="molecule type" value="Genomic_DNA"/>
</dbReference>
<evidence type="ECO:0000256" key="6">
    <source>
        <dbReference type="SAM" id="Phobius"/>
    </source>
</evidence>
<feature type="region of interest" description="Disordered" evidence="5">
    <location>
        <begin position="62"/>
        <end position="131"/>
    </location>
</feature>
<dbReference type="InParanoid" id="B0CT95"/>
<feature type="region of interest" description="Disordered" evidence="5">
    <location>
        <begin position="295"/>
        <end position="375"/>
    </location>
</feature>
<evidence type="ECO:0000256" key="4">
    <source>
        <dbReference type="ARBA" id="ARBA00023136"/>
    </source>
</evidence>
<reference evidence="7 8" key="1">
    <citation type="journal article" date="2008" name="Nature">
        <title>The genome of Laccaria bicolor provides insights into mycorrhizal symbiosis.</title>
        <authorList>
            <person name="Martin F."/>
            <person name="Aerts A."/>
            <person name="Ahren D."/>
            <person name="Brun A."/>
            <person name="Danchin E.G.J."/>
            <person name="Duchaussoy F."/>
            <person name="Gibon J."/>
            <person name="Kohler A."/>
            <person name="Lindquist E."/>
            <person name="Pereda V."/>
            <person name="Salamov A."/>
            <person name="Shapiro H.J."/>
            <person name="Wuyts J."/>
            <person name="Blaudez D."/>
            <person name="Buee M."/>
            <person name="Brokstein P."/>
            <person name="Canbaeck B."/>
            <person name="Cohen D."/>
            <person name="Courty P.E."/>
            <person name="Coutinho P.M."/>
            <person name="Delaruelle C."/>
            <person name="Detter J.C."/>
            <person name="Deveau A."/>
            <person name="DiFazio S."/>
            <person name="Duplessis S."/>
            <person name="Fraissinet-Tachet L."/>
            <person name="Lucic E."/>
            <person name="Frey-Klett P."/>
            <person name="Fourrey C."/>
            <person name="Feussner I."/>
            <person name="Gay G."/>
            <person name="Grimwood J."/>
            <person name="Hoegger P.J."/>
            <person name="Jain P."/>
            <person name="Kilaru S."/>
            <person name="Labbe J."/>
            <person name="Lin Y.C."/>
            <person name="Legue V."/>
            <person name="Le Tacon F."/>
            <person name="Marmeisse R."/>
            <person name="Melayah D."/>
            <person name="Montanini B."/>
            <person name="Muratet M."/>
            <person name="Nehls U."/>
            <person name="Niculita-Hirzel H."/>
            <person name="Oudot-Le Secq M.P."/>
            <person name="Peter M."/>
            <person name="Quesneville H."/>
            <person name="Rajashekar B."/>
            <person name="Reich M."/>
            <person name="Rouhier N."/>
            <person name="Schmutz J."/>
            <person name="Yin T."/>
            <person name="Chalot M."/>
            <person name="Henrissat B."/>
            <person name="Kuees U."/>
            <person name="Lucas S."/>
            <person name="Van de Peer Y."/>
            <person name="Podila G.K."/>
            <person name="Polle A."/>
            <person name="Pukkila P.J."/>
            <person name="Richardson P.M."/>
            <person name="Rouze P."/>
            <person name="Sanders I.R."/>
            <person name="Stajich J.E."/>
            <person name="Tunlid A."/>
            <person name="Tuskan G."/>
            <person name="Grigoriev I.V."/>
        </authorList>
    </citation>
    <scope>NUCLEOTIDE SEQUENCE [LARGE SCALE GENOMIC DNA]</scope>
    <source>
        <strain evidence="8">S238N-H82 / ATCC MYA-4686</strain>
    </source>
</reference>
<dbReference type="PANTHER" id="PTHR15549:SF30">
    <property type="entry name" value="MID2 DOMAIN-CONTAINING PROTEIN"/>
    <property type="match status" value="1"/>
</dbReference>
<feature type="transmembrane region" description="Helical" evidence="6">
    <location>
        <begin position="1058"/>
        <end position="1082"/>
    </location>
</feature>
<keyword evidence="2 6" id="KW-0812">Transmembrane</keyword>
<keyword evidence="8" id="KW-1185">Reference proteome</keyword>
<feature type="region of interest" description="Disordered" evidence="5">
    <location>
        <begin position="1104"/>
        <end position="1142"/>
    </location>
</feature>
<feature type="compositionally biased region" description="Low complexity" evidence="5">
    <location>
        <begin position="458"/>
        <end position="474"/>
    </location>
</feature>
<dbReference type="Gene3D" id="2.60.120.260">
    <property type="entry name" value="Galactose-binding domain-like"/>
    <property type="match status" value="1"/>
</dbReference>
<evidence type="ECO:0000256" key="3">
    <source>
        <dbReference type="ARBA" id="ARBA00022989"/>
    </source>
</evidence>
<gene>
    <name evidence="7" type="ORF">LACBIDRAFT_321525</name>
</gene>
<evidence type="ECO:0000313" key="7">
    <source>
        <dbReference type="EMBL" id="EDR14454.1"/>
    </source>
</evidence>
<feature type="compositionally biased region" description="Polar residues" evidence="5">
    <location>
        <begin position="311"/>
        <end position="344"/>
    </location>
</feature>
<accession>B0CT95</accession>
<feature type="transmembrane region" description="Helical" evidence="6">
    <location>
        <begin position="158"/>
        <end position="180"/>
    </location>
</feature>
<keyword evidence="3 6" id="KW-1133">Transmembrane helix</keyword>
<evidence type="ECO:0000256" key="5">
    <source>
        <dbReference type="SAM" id="MobiDB-lite"/>
    </source>
</evidence>
<dbReference type="AlphaFoldDB" id="B0CT95"/>
<dbReference type="GeneID" id="6071013"/>
<dbReference type="CDD" id="cd12087">
    <property type="entry name" value="TM_EGFR-like"/>
    <property type="match status" value="1"/>
</dbReference>
<dbReference type="RefSeq" id="XP_001875013.1">
    <property type="nucleotide sequence ID" value="XM_001874978.1"/>
</dbReference>
<feature type="compositionally biased region" description="Polar residues" evidence="5">
    <location>
        <begin position="440"/>
        <end position="457"/>
    </location>
</feature>
<evidence type="ECO:0000256" key="2">
    <source>
        <dbReference type="ARBA" id="ARBA00022692"/>
    </source>
</evidence>
<dbReference type="HOGENOM" id="CLU_269166_0_0_1"/>
<feature type="compositionally biased region" description="Low complexity" evidence="5">
    <location>
        <begin position="65"/>
        <end position="131"/>
    </location>
</feature>
<dbReference type="GO" id="GO:0016020">
    <property type="term" value="C:membrane"/>
    <property type="evidence" value="ECO:0007669"/>
    <property type="project" value="UniProtKB-SubCell"/>
</dbReference>
<feature type="region of interest" description="Disordered" evidence="5">
    <location>
        <begin position="17"/>
        <end position="45"/>
    </location>
</feature>
<dbReference type="KEGG" id="lbc:LACBIDRAFT_321525"/>
<feature type="region of interest" description="Disordered" evidence="5">
    <location>
        <begin position="1159"/>
        <end position="1187"/>
    </location>
</feature>
<feature type="compositionally biased region" description="Polar residues" evidence="5">
    <location>
        <begin position="1110"/>
        <end position="1133"/>
    </location>
</feature>
<name>B0CT95_LACBS</name>
<proteinExistence type="predicted"/>
<protein>
    <submittedName>
        <fullName evidence="7">Predicted protein</fullName>
    </submittedName>
</protein>
<keyword evidence="4 6" id="KW-0472">Membrane</keyword>
<dbReference type="Proteomes" id="UP000001194">
    <property type="component" value="Unassembled WGS sequence"/>
</dbReference>
<evidence type="ECO:0000256" key="1">
    <source>
        <dbReference type="ARBA" id="ARBA00004167"/>
    </source>
</evidence>
<dbReference type="GO" id="GO:0071944">
    <property type="term" value="C:cell periphery"/>
    <property type="evidence" value="ECO:0007669"/>
    <property type="project" value="UniProtKB-ARBA"/>
</dbReference>